<keyword evidence="1" id="KW-0732">Signal</keyword>
<gene>
    <name evidence="2" type="ORF">GCM10010960_07830</name>
</gene>
<evidence type="ECO:0000256" key="1">
    <source>
        <dbReference type="SAM" id="SignalP"/>
    </source>
</evidence>
<evidence type="ECO:0000313" key="3">
    <source>
        <dbReference type="Proteomes" id="UP000632858"/>
    </source>
</evidence>
<feature type="chain" id="PRO_5036688266" description="DUF4019 domain-containing protein" evidence="1">
    <location>
        <begin position="22"/>
        <end position="136"/>
    </location>
</feature>
<name>A0A917CIC1_9GAMM</name>
<dbReference type="Proteomes" id="UP000632858">
    <property type="component" value="Unassembled WGS sequence"/>
</dbReference>
<sequence>MSINAFALGLLLALLPGLADARADKADKALQASLKMYAQAVRWNDFAAAAESLDPALRAPEGFSEDDEAYYTRFQISGYSLKSGVRSGPADYSQRVELRIIDVASQTERVKTDRQIWRYDAAAKRWWLTSGLPRLE</sequence>
<protein>
    <recommendedName>
        <fullName evidence="4">DUF4019 domain-containing protein</fullName>
    </recommendedName>
</protein>
<dbReference type="EMBL" id="BMFO01000002">
    <property type="protein sequence ID" value="GGF88380.1"/>
    <property type="molecule type" value="Genomic_DNA"/>
</dbReference>
<feature type="signal peptide" evidence="1">
    <location>
        <begin position="1"/>
        <end position="21"/>
    </location>
</feature>
<proteinExistence type="predicted"/>
<reference evidence="2" key="2">
    <citation type="submission" date="2020-09" db="EMBL/GenBank/DDBJ databases">
        <authorList>
            <person name="Sun Q."/>
            <person name="Zhou Y."/>
        </authorList>
    </citation>
    <scope>NUCLEOTIDE SEQUENCE</scope>
    <source>
        <strain evidence="2">CGMCC 1.12726</strain>
    </source>
</reference>
<dbReference type="RefSeq" id="WP_188448036.1">
    <property type="nucleotide sequence ID" value="NZ_BMFO01000002.1"/>
</dbReference>
<evidence type="ECO:0000313" key="2">
    <source>
        <dbReference type="EMBL" id="GGF88380.1"/>
    </source>
</evidence>
<comment type="caution">
    <text evidence="2">The sequence shown here is derived from an EMBL/GenBank/DDBJ whole genome shotgun (WGS) entry which is preliminary data.</text>
</comment>
<keyword evidence="3" id="KW-1185">Reference proteome</keyword>
<accession>A0A917CIC1</accession>
<reference evidence="2" key="1">
    <citation type="journal article" date="2014" name="Int. J. Syst. Evol. Microbiol.">
        <title>Complete genome sequence of Corynebacterium casei LMG S-19264T (=DSM 44701T), isolated from a smear-ripened cheese.</title>
        <authorList>
            <consortium name="US DOE Joint Genome Institute (JGI-PGF)"/>
            <person name="Walter F."/>
            <person name="Albersmeier A."/>
            <person name="Kalinowski J."/>
            <person name="Ruckert C."/>
        </authorList>
    </citation>
    <scope>NUCLEOTIDE SEQUENCE</scope>
    <source>
        <strain evidence="2">CGMCC 1.12726</strain>
    </source>
</reference>
<evidence type="ECO:0008006" key="4">
    <source>
        <dbReference type="Google" id="ProtNLM"/>
    </source>
</evidence>
<dbReference type="AlphaFoldDB" id="A0A917CIC1"/>
<organism evidence="2 3">
    <name type="scientific">Arenimonas maotaiensis</name>
    <dbReference type="NCBI Taxonomy" id="1446479"/>
    <lineage>
        <taxon>Bacteria</taxon>
        <taxon>Pseudomonadati</taxon>
        <taxon>Pseudomonadota</taxon>
        <taxon>Gammaproteobacteria</taxon>
        <taxon>Lysobacterales</taxon>
        <taxon>Lysobacteraceae</taxon>
        <taxon>Arenimonas</taxon>
    </lineage>
</organism>